<dbReference type="Gene3D" id="3.20.20.140">
    <property type="entry name" value="Metal-dependent hydrolases"/>
    <property type="match status" value="2"/>
</dbReference>
<evidence type="ECO:0000259" key="5">
    <source>
        <dbReference type="Pfam" id="PF01979"/>
    </source>
</evidence>
<evidence type="ECO:0000256" key="2">
    <source>
        <dbReference type="ARBA" id="ARBA00022801"/>
    </source>
</evidence>
<evidence type="ECO:0000313" key="7">
    <source>
        <dbReference type="Proteomes" id="UP000470771"/>
    </source>
</evidence>
<dbReference type="AlphaFoldDB" id="A0A6N9NFW3"/>
<dbReference type="InterPro" id="IPR006680">
    <property type="entry name" value="Amidohydro-rel"/>
</dbReference>
<feature type="compositionally biased region" description="Basic and acidic residues" evidence="3">
    <location>
        <begin position="984"/>
        <end position="1000"/>
    </location>
</feature>
<dbReference type="RefSeq" id="WP_160631081.1">
    <property type="nucleotide sequence ID" value="NZ_WWNE01000003.1"/>
</dbReference>
<comment type="similarity">
    <text evidence="1">Belongs to the metallo-dependent hydrolases superfamily. NagA family.</text>
</comment>
<sequence>MRFLYLLIFAVISSHAVFSQSTFPVNGNRNPNNNYIAFTNATITVAPGQVLQKATLLVKNGTIEAVGKDISIPKSSVIYDLKGAFIYHSFIDIYSDYGIQNDSEKNKKSGSPQLESKKEGAYNWNEAVKAENKAFEGFNIEHDKAKELRKNGFGVVATHQQDGIFRGTAALVSLGLESPNESLEQSEVFTSLSFDKGSSKQTYPSSLMGIIALIRQTFYDAQWYENRLGTKEYNITLENVNRTKALPKVISVDSYLSALRADKIAKEFDFKFIIKGNGDEYKRVDEIKALNSAFILPLNFPMAYDVENPYDAMNVSLGEMKHWEMAPFNASMLKAAEVPFCFTANGLESQSEFLTNWRKAIRAGLSKDAALAAITTSPAQILNLKYTDGTLKKGNPANFIITSASIFDKKSIVYENWVEGQPHIISDRTNIDIRGTYSINIEGIMQYDLTVEGELDKLTAKIKSEDSSKPCTIVLKGNQVSLAFASKGSKEVIRLSGHVSDDKSRIWSGNAISTKGDWVKWGAIKKKEFITEKKKDSSEVMTHGPVWYPNMAFGSEIKPVAKNVIYRNATVWTNESKGILRETDVLVIDGKIHKIGPKLDLSIIFRKKAPEVEEFDAKGMHITSGIIDEHSHIAISRGVNESGQANTAEVSIGDVVNSDDINIYRQLSGGVVASQLLHGSANPIGGQSAIIKLKWGETPEVMKIDSADGFIKFALGENVKQSNWGDERKVRFPQTRMGVEQVYYDDFIRAKTYKDNWTLYNSKNNRDRKEMSIPRKDLELETLVEILDKKRFITCHSYVQSEINMLMHVADSMGFKINTFTHILEGYKVADKMKEHGAAGSTFSDWWAYKFEVNDAIPYNGSILNQMGVTTGFNSDDAEMGRRLNQEAAKAVKYGNVSEVDALKFVTLNPAKMLHLDRRMGSIAEGKDADLVVWSGDPLSVYSKVQKTIIDGVCYYDAERDQELRKKVSTERERLVQKMIEAKKKGEKTKKPEAKEKQLYECESMEDEGYEIN</sequence>
<dbReference type="GO" id="GO:0008448">
    <property type="term" value="F:N-acetylglucosamine-6-phosphate deacetylase activity"/>
    <property type="evidence" value="ECO:0007669"/>
    <property type="project" value="TreeGrafter"/>
</dbReference>
<keyword evidence="7" id="KW-1185">Reference proteome</keyword>
<feature type="chain" id="PRO_5027001455" evidence="4">
    <location>
        <begin position="20"/>
        <end position="1013"/>
    </location>
</feature>
<feature type="domain" description="Amidohydrolase-related" evidence="5">
    <location>
        <begin position="864"/>
        <end position="952"/>
    </location>
</feature>
<name>A0A6N9NFW3_9FLAO</name>
<proteinExistence type="inferred from homology"/>
<reference evidence="6 7" key="1">
    <citation type="submission" date="2019-12" db="EMBL/GenBank/DDBJ databases">
        <authorList>
            <person name="Zhao J."/>
        </authorList>
    </citation>
    <scope>NUCLEOTIDE SEQUENCE [LARGE SCALE GENOMIC DNA]</scope>
    <source>
        <strain evidence="6 7">S-15</strain>
    </source>
</reference>
<evidence type="ECO:0000256" key="1">
    <source>
        <dbReference type="ARBA" id="ARBA00010716"/>
    </source>
</evidence>
<dbReference type="InterPro" id="IPR011059">
    <property type="entry name" value="Metal-dep_hydrolase_composite"/>
</dbReference>
<feature type="signal peptide" evidence="4">
    <location>
        <begin position="1"/>
        <end position="19"/>
    </location>
</feature>
<gene>
    <name evidence="6" type="ORF">GQN54_01045</name>
</gene>
<dbReference type="GO" id="GO:0006046">
    <property type="term" value="P:N-acetylglucosamine catabolic process"/>
    <property type="evidence" value="ECO:0007669"/>
    <property type="project" value="TreeGrafter"/>
</dbReference>
<dbReference type="SUPFAM" id="SSF51338">
    <property type="entry name" value="Composite domain of metallo-dependent hydrolases"/>
    <property type="match status" value="2"/>
</dbReference>
<dbReference type="Gene3D" id="2.30.40.10">
    <property type="entry name" value="Urease, subunit C, domain 1"/>
    <property type="match status" value="1"/>
</dbReference>
<dbReference type="Proteomes" id="UP000470771">
    <property type="component" value="Unassembled WGS sequence"/>
</dbReference>
<comment type="caution">
    <text evidence="6">The sequence shown here is derived from an EMBL/GenBank/DDBJ whole genome shotgun (WGS) entry which is preliminary data.</text>
</comment>
<dbReference type="SUPFAM" id="SSF51556">
    <property type="entry name" value="Metallo-dependent hydrolases"/>
    <property type="match status" value="1"/>
</dbReference>
<evidence type="ECO:0000256" key="4">
    <source>
        <dbReference type="SAM" id="SignalP"/>
    </source>
</evidence>
<dbReference type="EMBL" id="WWNE01000003">
    <property type="protein sequence ID" value="NBG64682.1"/>
    <property type="molecule type" value="Genomic_DNA"/>
</dbReference>
<dbReference type="PANTHER" id="PTHR11113:SF14">
    <property type="entry name" value="N-ACETYLGLUCOSAMINE-6-PHOSPHATE DEACETYLASE"/>
    <property type="match status" value="1"/>
</dbReference>
<keyword evidence="2 6" id="KW-0378">Hydrolase</keyword>
<organism evidence="6 7">
    <name type="scientific">Acidiluteibacter ferrifornacis</name>
    <dbReference type="NCBI Taxonomy" id="2692424"/>
    <lineage>
        <taxon>Bacteria</taxon>
        <taxon>Pseudomonadati</taxon>
        <taxon>Bacteroidota</taxon>
        <taxon>Flavobacteriia</taxon>
        <taxon>Flavobacteriales</taxon>
        <taxon>Cryomorphaceae</taxon>
        <taxon>Acidiluteibacter</taxon>
    </lineage>
</organism>
<dbReference type="PANTHER" id="PTHR11113">
    <property type="entry name" value="N-ACETYLGLUCOSAMINE-6-PHOSPHATE DEACETYLASE"/>
    <property type="match status" value="1"/>
</dbReference>
<accession>A0A6N9NFW3</accession>
<dbReference type="InterPro" id="IPR032466">
    <property type="entry name" value="Metal_Hydrolase"/>
</dbReference>
<dbReference type="Pfam" id="PF01979">
    <property type="entry name" value="Amidohydro_1"/>
    <property type="match status" value="1"/>
</dbReference>
<evidence type="ECO:0000256" key="3">
    <source>
        <dbReference type="SAM" id="MobiDB-lite"/>
    </source>
</evidence>
<feature type="region of interest" description="Disordered" evidence="3">
    <location>
        <begin position="984"/>
        <end position="1013"/>
    </location>
</feature>
<protein>
    <submittedName>
        <fullName evidence="6">Amidohydrolase family protein</fullName>
    </submittedName>
</protein>
<feature type="compositionally biased region" description="Acidic residues" evidence="3">
    <location>
        <begin position="1003"/>
        <end position="1013"/>
    </location>
</feature>
<evidence type="ECO:0000313" key="6">
    <source>
        <dbReference type="EMBL" id="NBG64682.1"/>
    </source>
</evidence>
<keyword evidence="4" id="KW-0732">Signal</keyword>